<evidence type="ECO:0000313" key="2">
    <source>
        <dbReference type="Proteomes" id="UP000261380"/>
    </source>
</evidence>
<dbReference type="AlphaFoldDB" id="A0A3B5LAU2"/>
<dbReference type="Proteomes" id="UP000261380">
    <property type="component" value="Unplaced"/>
</dbReference>
<name>A0A3B5LAU2_9TELE</name>
<dbReference type="SUPFAM" id="SSF52540">
    <property type="entry name" value="P-loop containing nucleoside triphosphate hydrolases"/>
    <property type="match status" value="1"/>
</dbReference>
<reference evidence="1" key="1">
    <citation type="submission" date="2025-08" db="UniProtKB">
        <authorList>
            <consortium name="Ensembl"/>
        </authorList>
    </citation>
    <scope>IDENTIFICATION</scope>
</reference>
<organism evidence="1 2">
    <name type="scientific">Xiphophorus couchianus</name>
    <name type="common">Monterrey platyfish</name>
    <dbReference type="NCBI Taxonomy" id="32473"/>
    <lineage>
        <taxon>Eukaryota</taxon>
        <taxon>Metazoa</taxon>
        <taxon>Chordata</taxon>
        <taxon>Craniata</taxon>
        <taxon>Vertebrata</taxon>
        <taxon>Euteleostomi</taxon>
        <taxon>Actinopterygii</taxon>
        <taxon>Neopterygii</taxon>
        <taxon>Teleostei</taxon>
        <taxon>Neoteleostei</taxon>
        <taxon>Acanthomorphata</taxon>
        <taxon>Ovalentaria</taxon>
        <taxon>Atherinomorphae</taxon>
        <taxon>Cyprinodontiformes</taxon>
        <taxon>Poeciliidae</taxon>
        <taxon>Poeciliinae</taxon>
        <taxon>Xiphophorus</taxon>
    </lineage>
</organism>
<dbReference type="GeneTree" id="ENSGT00940000160560"/>
<accession>A0A3B5LAU2</accession>
<dbReference type="PANTHER" id="PTHR14241">
    <property type="entry name" value="INTERFERON-INDUCED PROTEIN 44"/>
    <property type="match status" value="1"/>
</dbReference>
<sequence length="188" mass="20704">YVKEYKPEIEDVKHLRVLMFGHVGAGKSSFINSVSNVLRGRMSIPALTSATTSDRSFTIKVMRRGTSKTFLPLVFNDVMGLEDGNNSGIHASDITLAMKGHVKEGHKFNPVGPLTKDDFGYNPNPSLNDKVHVLVCVMSANAPQIKASVLQKMKEVRETASKLGEFIENYAADDCGQMFECYLKAQCS</sequence>
<proteinExistence type="predicted"/>
<protein>
    <submittedName>
        <fullName evidence="1">Uncharacterized protein</fullName>
    </submittedName>
</protein>
<dbReference type="CDD" id="cd00882">
    <property type="entry name" value="Ras_like_GTPase"/>
    <property type="match status" value="1"/>
</dbReference>
<dbReference type="InterPro" id="IPR027417">
    <property type="entry name" value="P-loop_NTPase"/>
</dbReference>
<dbReference type="PANTHER" id="PTHR14241:SF32">
    <property type="entry name" value="VWFA DOMAIN-CONTAINING PROTEIN-RELATED"/>
    <property type="match status" value="1"/>
</dbReference>
<evidence type="ECO:0000313" key="1">
    <source>
        <dbReference type="Ensembl" id="ENSXCOP00000004989.1"/>
    </source>
</evidence>
<keyword evidence="2" id="KW-1185">Reference proteome</keyword>
<dbReference type="Ensembl" id="ENSXCOT00000005049.1">
    <property type="protein sequence ID" value="ENSXCOP00000004989.1"/>
    <property type="gene ID" value="ENSXCOG00000003913.1"/>
</dbReference>
<dbReference type="STRING" id="32473.ENSXCOP00000004989"/>
<dbReference type="GO" id="GO:0006955">
    <property type="term" value="P:immune response"/>
    <property type="evidence" value="ECO:0007669"/>
    <property type="project" value="TreeGrafter"/>
</dbReference>
<reference evidence="1" key="2">
    <citation type="submission" date="2025-09" db="UniProtKB">
        <authorList>
            <consortium name="Ensembl"/>
        </authorList>
    </citation>
    <scope>IDENTIFICATION</scope>
</reference>
<dbReference type="Gene3D" id="3.40.50.300">
    <property type="entry name" value="P-loop containing nucleotide triphosphate hydrolases"/>
    <property type="match status" value="1"/>
</dbReference>